<dbReference type="AlphaFoldDB" id="A0A212K8P3"/>
<evidence type="ECO:0000313" key="2">
    <source>
        <dbReference type="EMBL" id="SBW08084.1"/>
    </source>
</evidence>
<dbReference type="Pfam" id="PF12836">
    <property type="entry name" value="HHH_3"/>
    <property type="match status" value="1"/>
</dbReference>
<dbReference type="InterPro" id="IPR010994">
    <property type="entry name" value="RuvA_2-like"/>
</dbReference>
<feature type="domain" description="Helix-hairpin-helix DNA-binding motif class 1" evidence="1">
    <location>
        <begin position="102"/>
        <end position="121"/>
    </location>
</feature>
<name>A0A212K8P3_9FIRM</name>
<dbReference type="SMART" id="SM00278">
    <property type="entry name" value="HhH1"/>
    <property type="match status" value="2"/>
</dbReference>
<accession>A0A212K8P3</accession>
<dbReference type="Gene3D" id="1.10.150.280">
    <property type="entry name" value="AF1531-like domain"/>
    <property type="match status" value="1"/>
</dbReference>
<evidence type="ECO:0000259" key="1">
    <source>
        <dbReference type="SMART" id="SM00278"/>
    </source>
</evidence>
<organism evidence="2">
    <name type="scientific">uncultured Eubacteriales bacterium</name>
    <dbReference type="NCBI Taxonomy" id="172733"/>
    <lineage>
        <taxon>Bacteria</taxon>
        <taxon>Bacillati</taxon>
        <taxon>Bacillota</taxon>
        <taxon>Clostridia</taxon>
        <taxon>Eubacteriales</taxon>
        <taxon>environmental samples</taxon>
    </lineage>
</organism>
<dbReference type="EMBL" id="FLUN01000001">
    <property type="protein sequence ID" value="SBW08084.1"/>
    <property type="molecule type" value="Genomic_DNA"/>
</dbReference>
<feature type="domain" description="Helix-hairpin-helix DNA-binding motif class 1" evidence="1">
    <location>
        <begin position="72"/>
        <end position="91"/>
    </location>
</feature>
<dbReference type="PANTHER" id="PTHR21180:SF32">
    <property type="entry name" value="ENDONUCLEASE_EXONUCLEASE_PHOSPHATASE FAMILY DOMAIN-CONTAINING PROTEIN 1"/>
    <property type="match status" value="1"/>
</dbReference>
<dbReference type="GO" id="GO:0003677">
    <property type="term" value="F:DNA binding"/>
    <property type="evidence" value="ECO:0007669"/>
    <property type="project" value="InterPro"/>
</dbReference>
<reference evidence="2" key="1">
    <citation type="submission" date="2016-04" db="EMBL/GenBank/DDBJ databases">
        <authorList>
            <person name="Evans L.H."/>
            <person name="Alamgir A."/>
            <person name="Owens N."/>
            <person name="Weber N.D."/>
            <person name="Virtaneva K."/>
            <person name="Barbian K."/>
            <person name="Babar A."/>
            <person name="Rosenke K."/>
        </authorList>
    </citation>
    <scope>NUCLEOTIDE SEQUENCE</scope>
    <source>
        <strain evidence="2">86</strain>
    </source>
</reference>
<gene>
    <name evidence="2" type="ORF">KL86CLO1_12394</name>
</gene>
<dbReference type="SUPFAM" id="SSF47781">
    <property type="entry name" value="RuvA domain 2-like"/>
    <property type="match status" value="1"/>
</dbReference>
<dbReference type="InterPro" id="IPR051675">
    <property type="entry name" value="Endo/Exo/Phosphatase_dom_1"/>
</dbReference>
<dbReference type="GO" id="GO:0015627">
    <property type="term" value="C:type II protein secretion system complex"/>
    <property type="evidence" value="ECO:0007669"/>
    <property type="project" value="TreeGrafter"/>
</dbReference>
<dbReference type="PANTHER" id="PTHR21180">
    <property type="entry name" value="ENDONUCLEASE/EXONUCLEASE/PHOSPHATASE FAMILY DOMAIN-CONTAINING PROTEIN 1"/>
    <property type="match status" value="1"/>
</dbReference>
<dbReference type="NCBIfam" id="TIGR00426">
    <property type="entry name" value="competence protein ComEA helix-hairpin-helix repeat region"/>
    <property type="match status" value="1"/>
</dbReference>
<dbReference type="GO" id="GO:0015628">
    <property type="term" value="P:protein secretion by the type II secretion system"/>
    <property type="evidence" value="ECO:0007669"/>
    <property type="project" value="TreeGrafter"/>
</dbReference>
<proteinExistence type="predicted"/>
<dbReference type="InterPro" id="IPR004509">
    <property type="entry name" value="Competence_ComEA_HhH"/>
</dbReference>
<dbReference type="InterPro" id="IPR003583">
    <property type="entry name" value="Hlx-hairpin-Hlx_DNA-bd_motif"/>
</dbReference>
<sequence>MKISKLEFATLLLTAVFLAFSLGWFLRGSTAAQPVRVETERTLSAAENSPVVLPTPSESAVPIIDINTAAAEELEALPGIGPKRAADIVAYREEHGPFRIPEDIAKVPGIGESTLEGLIDFITTGE</sequence>
<dbReference type="GO" id="GO:0006281">
    <property type="term" value="P:DNA repair"/>
    <property type="evidence" value="ECO:0007669"/>
    <property type="project" value="InterPro"/>
</dbReference>
<protein>
    <submittedName>
        <fullName evidence="2">ComEA protein</fullName>
    </submittedName>
</protein>